<proteinExistence type="predicted"/>
<dbReference type="Proteomes" id="UP000254519">
    <property type="component" value="Unassembled WGS sequence"/>
</dbReference>
<protein>
    <submittedName>
        <fullName evidence="3">Predicted membrane protein</fullName>
    </submittedName>
</protein>
<evidence type="ECO:0000259" key="2">
    <source>
        <dbReference type="Pfam" id="PF09922"/>
    </source>
</evidence>
<feature type="transmembrane region" description="Helical" evidence="1">
    <location>
        <begin position="54"/>
        <end position="84"/>
    </location>
</feature>
<keyword evidence="1" id="KW-0472">Membrane</keyword>
<evidence type="ECO:0000313" key="3">
    <source>
        <dbReference type="EMBL" id="SUI98813.1"/>
    </source>
</evidence>
<gene>
    <name evidence="3" type="ORF">NCTC4822_00270</name>
</gene>
<keyword evidence="1" id="KW-1133">Transmembrane helix</keyword>
<evidence type="ECO:0000313" key="4">
    <source>
        <dbReference type="Proteomes" id="UP000254519"/>
    </source>
</evidence>
<keyword evidence="1" id="KW-0812">Transmembrane</keyword>
<accession>A0A380BBY8</accession>
<dbReference type="InterPro" id="IPR024425">
    <property type="entry name" value="LiaF-like_C"/>
</dbReference>
<dbReference type="GO" id="GO:0016020">
    <property type="term" value="C:membrane"/>
    <property type="evidence" value="ECO:0007669"/>
    <property type="project" value="InterPro"/>
</dbReference>
<dbReference type="RefSeq" id="WP_115359793.1">
    <property type="nucleotide sequence ID" value="NZ_CP038012.1"/>
</dbReference>
<dbReference type="Pfam" id="PF09922">
    <property type="entry name" value="LiaF-like_C"/>
    <property type="match status" value="1"/>
</dbReference>
<reference evidence="3 4" key="1">
    <citation type="submission" date="2018-06" db="EMBL/GenBank/DDBJ databases">
        <authorList>
            <consortium name="Pathogen Informatics"/>
            <person name="Doyle S."/>
        </authorList>
    </citation>
    <scope>NUCLEOTIDE SEQUENCE [LARGE SCALE GENOMIC DNA]</scope>
    <source>
        <strain evidence="4">ATCC 11859 / DSM 33 / NCIB 8841 / NCTC 4822</strain>
    </source>
</reference>
<organism evidence="3 4">
    <name type="scientific">Sporosarcina pasteurii</name>
    <name type="common">Bacillus pasteurii</name>
    <dbReference type="NCBI Taxonomy" id="1474"/>
    <lineage>
        <taxon>Bacteria</taxon>
        <taxon>Bacillati</taxon>
        <taxon>Bacillota</taxon>
        <taxon>Bacilli</taxon>
        <taxon>Bacillales</taxon>
        <taxon>Caryophanaceae</taxon>
        <taxon>Sporosarcina</taxon>
    </lineage>
</organism>
<dbReference type="InterPro" id="IPR016975">
    <property type="entry name" value="Cell_wall_LiaF"/>
</dbReference>
<evidence type="ECO:0000256" key="1">
    <source>
        <dbReference type="SAM" id="Phobius"/>
    </source>
</evidence>
<dbReference type="InterPro" id="IPR047793">
    <property type="entry name" value="LiaF_C"/>
</dbReference>
<feature type="domain" description="Cell wall-active antibiotics response LiaF-like C-terminal" evidence="2">
    <location>
        <begin position="117"/>
        <end position="230"/>
    </location>
</feature>
<dbReference type="PIRSF" id="PIRSF031509">
    <property type="entry name" value="Cell_wall_LiaF/YvqF"/>
    <property type="match status" value="1"/>
</dbReference>
<dbReference type="EMBL" id="UGYZ01000002">
    <property type="protein sequence ID" value="SUI98813.1"/>
    <property type="molecule type" value="Genomic_DNA"/>
</dbReference>
<dbReference type="NCBIfam" id="NF040535">
    <property type="entry name" value="LiaF_C_term"/>
    <property type="match status" value="1"/>
</dbReference>
<name>A0A380BBY8_SPOPA</name>
<sequence length="233" mass="27029">MRQLDTNKVTFWVLAFLLLVFVESFFFRNGSFIHVLLGAGLIYFGVRRRSKWVFILGLFFVFIALFNLWSLRLLIFGAIAYILVKLWKGVPTEEIMRPIREFTKETPNGIWKNKLFSIQTTPFSSYEWEDVHIQGLFGDIQIDVTDTVLPKGTSLISVRQGIGKIKIELPYEIPVRIHYTTLFGEARLFGVHRKRLINEFLHLKDGYPNPSEYGPELIITIATWAGDVEVVRK</sequence>
<dbReference type="OrthoDB" id="2351415at2"/>
<keyword evidence="4" id="KW-1185">Reference proteome</keyword>
<dbReference type="AlphaFoldDB" id="A0A380BBY8"/>